<reference evidence="1" key="1">
    <citation type="journal article" date="2015" name="Nature">
        <title>Complex archaea that bridge the gap between prokaryotes and eukaryotes.</title>
        <authorList>
            <person name="Spang A."/>
            <person name="Saw J.H."/>
            <person name="Jorgensen S.L."/>
            <person name="Zaremba-Niedzwiedzka K."/>
            <person name="Martijn J."/>
            <person name="Lind A.E."/>
            <person name="van Eijk R."/>
            <person name="Schleper C."/>
            <person name="Guy L."/>
            <person name="Ettema T.J."/>
        </authorList>
    </citation>
    <scope>NUCLEOTIDE SEQUENCE</scope>
</reference>
<evidence type="ECO:0008006" key="2">
    <source>
        <dbReference type="Google" id="ProtNLM"/>
    </source>
</evidence>
<dbReference type="InterPro" id="IPR012340">
    <property type="entry name" value="NA-bd_OB-fold"/>
</dbReference>
<protein>
    <recommendedName>
        <fullName evidence="2">Transport-associated OB type 2 domain-containing protein</fullName>
    </recommendedName>
</protein>
<dbReference type="Gene3D" id="2.40.50.140">
    <property type="entry name" value="Nucleic acid-binding proteins"/>
    <property type="match status" value="1"/>
</dbReference>
<comment type="caution">
    <text evidence="1">The sequence shown here is derived from an EMBL/GenBank/DDBJ whole genome shotgun (WGS) entry which is preliminary data.</text>
</comment>
<sequence>LNEVNADIHIPEKIRKIIIDKREEDKDLVLGVRPENVIIGFKPEEDSVKTDIFTIEKMGSYNIIDVKLGSEIIRVRTLPTVVPGVKDKAYISFDMDMISLFNRENKQSLMRKTNAGGI</sequence>
<name>A0A0F9CGH2_9ZZZZ</name>
<organism evidence="1">
    <name type="scientific">marine sediment metagenome</name>
    <dbReference type="NCBI Taxonomy" id="412755"/>
    <lineage>
        <taxon>unclassified sequences</taxon>
        <taxon>metagenomes</taxon>
        <taxon>ecological metagenomes</taxon>
    </lineage>
</organism>
<accession>A0A0F9CGH2</accession>
<dbReference type="SUPFAM" id="SSF50331">
    <property type="entry name" value="MOP-like"/>
    <property type="match status" value="1"/>
</dbReference>
<dbReference type="InterPro" id="IPR008995">
    <property type="entry name" value="Mo/tungstate-bd_C_term_dom"/>
</dbReference>
<dbReference type="Gene3D" id="2.40.50.100">
    <property type="match status" value="1"/>
</dbReference>
<evidence type="ECO:0000313" key="1">
    <source>
        <dbReference type="EMBL" id="KKL48209.1"/>
    </source>
</evidence>
<proteinExistence type="predicted"/>
<gene>
    <name evidence="1" type="ORF">LCGC14_2327770</name>
</gene>
<feature type="non-terminal residue" evidence="1">
    <location>
        <position position="1"/>
    </location>
</feature>
<dbReference type="EMBL" id="LAZR01033395">
    <property type="protein sequence ID" value="KKL48209.1"/>
    <property type="molecule type" value="Genomic_DNA"/>
</dbReference>
<dbReference type="AlphaFoldDB" id="A0A0F9CGH2"/>